<organism evidence="1 2">
    <name type="scientific">Tepidibacter formicigenes DSM 15518</name>
    <dbReference type="NCBI Taxonomy" id="1123349"/>
    <lineage>
        <taxon>Bacteria</taxon>
        <taxon>Bacillati</taxon>
        <taxon>Bacillota</taxon>
        <taxon>Clostridia</taxon>
        <taxon>Peptostreptococcales</taxon>
        <taxon>Peptostreptococcaceae</taxon>
        <taxon>Tepidibacter</taxon>
    </lineage>
</organism>
<keyword evidence="2" id="KW-1185">Reference proteome</keyword>
<dbReference type="RefSeq" id="WP_072890156.1">
    <property type="nucleotide sequence ID" value="NZ_FRAE01000069.1"/>
</dbReference>
<evidence type="ECO:0000313" key="1">
    <source>
        <dbReference type="EMBL" id="SHK42105.1"/>
    </source>
</evidence>
<reference evidence="2" key="1">
    <citation type="submission" date="2016-11" db="EMBL/GenBank/DDBJ databases">
        <authorList>
            <person name="Varghese N."/>
            <person name="Submissions S."/>
        </authorList>
    </citation>
    <scope>NUCLEOTIDE SEQUENCE [LARGE SCALE GENOMIC DNA]</scope>
    <source>
        <strain evidence="2">DSM 15518</strain>
    </source>
</reference>
<dbReference type="AlphaFoldDB" id="A0A1M6SBN6"/>
<dbReference type="Proteomes" id="UP000242497">
    <property type="component" value="Unassembled WGS sequence"/>
</dbReference>
<evidence type="ECO:0008006" key="3">
    <source>
        <dbReference type="Google" id="ProtNLM"/>
    </source>
</evidence>
<name>A0A1M6SBN6_9FIRM</name>
<proteinExistence type="predicted"/>
<dbReference type="EMBL" id="FRAE01000069">
    <property type="protein sequence ID" value="SHK42105.1"/>
    <property type="molecule type" value="Genomic_DNA"/>
</dbReference>
<accession>A0A1M6SBN6</accession>
<gene>
    <name evidence="1" type="ORF">SAMN02744037_02309</name>
</gene>
<protein>
    <recommendedName>
        <fullName evidence="3">Nucleic-acid-binding protein containing Zn-ribbon domain</fullName>
    </recommendedName>
</protein>
<dbReference type="OrthoDB" id="1644422at2"/>
<evidence type="ECO:0000313" key="2">
    <source>
        <dbReference type="Proteomes" id="UP000242497"/>
    </source>
</evidence>
<sequence>MEYNCPKCKESMKKSRIITYYDVFSLGMKPKKLFSNKKDHINSYVCPRCGYIELYVQNPQIFK</sequence>